<sequence>MAFLFPYVWWSVRHLITLRGTLTDGYTRRRPAGARTSPTRTGMSHEMRSVNWVDLAMTGTPLSLL</sequence>
<protein>
    <submittedName>
        <fullName evidence="1">Uncharacterized protein</fullName>
    </submittedName>
</protein>
<gene>
    <name evidence="1" type="ORF">BIV24_22205</name>
</gene>
<evidence type="ECO:0000313" key="1">
    <source>
        <dbReference type="EMBL" id="OIJ88284.1"/>
    </source>
</evidence>
<dbReference type="STRING" id="1428652.BIV24_22205"/>
<dbReference type="EMBL" id="MLYP01000058">
    <property type="protein sequence ID" value="OIJ88284.1"/>
    <property type="molecule type" value="Genomic_DNA"/>
</dbReference>
<dbReference type="Proteomes" id="UP000179935">
    <property type="component" value="Unassembled WGS sequence"/>
</dbReference>
<name>A0A1S2P5E5_9ACTN</name>
<comment type="caution">
    <text evidence="1">The sequence shown here is derived from an EMBL/GenBank/DDBJ whole genome shotgun (WGS) entry which is preliminary data.</text>
</comment>
<keyword evidence="2" id="KW-1185">Reference proteome</keyword>
<dbReference type="AlphaFoldDB" id="A0A1S2P5E5"/>
<proteinExistence type="predicted"/>
<organism evidence="1 2">
    <name type="scientific">Streptomyces colonosanans</name>
    <dbReference type="NCBI Taxonomy" id="1428652"/>
    <lineage>
        <taxon>Bacteria</taxon>
        <taxon>Bacillati</taxon>
        <taxon>Actinomycetota</taxon>
        <taxon>Actinomycetes</taxon>
        <taxon>Kitasatosporales</taxon>
        <taxon>Streptomycetaceae</taxon>
        <taxon>Streptomyces</taxon>
    </lineage>
</organism>
<evidence type="ECO:0000313" key="2">
    <source>
        <dbReference type="Proteomes" id="UP000179935"/>
    </source>
</evidence>
<accession>A0A1S2P5E5</accession>
<reference evidence="1 2" key="1">
    <citation type="submission" date="2016-10" db="EMBL/GenBank/DDBJ databases">
        <title>Genome sequence of Streptomyces sp. MUSC 93.</title>
        <authorList>
            <person name="Lee L.-H."/>
            <person name="Ser H.-L."/>
            <person name="Law J.W.-F."/>
        </authorList>
    </citation>
    <scope>NUCLEOTIDE SEQUENCE [LARGE SCALE GENOMIC DNA]</scope>
    <source>
        <strain evidence="1 2">MUSC 93</strain>
    </source>
</reference>